<dbReference type="AlphaFoldDB" id="A0A6B4JLQ4"/>
<protein>
    <submittedName>
        <fullName evidence="1">Uncharacterized protein</fullName>
    </submittedName>
</protein>
<name>A0A6B4JLQ4_CLOBO</name>
<dbReference type="Proteomes" id="UP000486903">
    <property type="component" value="Unassembled WGS sequence"/>
</dbReference>
<gene>
    <name evidence="1" type="ORF">FDG31_14920</name>
</gene>
<sequence>MKNGEKITDADSSFYMHELSESTMMKDLTKTMDFEDAYDIAHGNALEKYGVSPFSVYDIEVIEKYPGEFSPAWKRFWEGNK</sequence>
<proteinExistence type="predicted"/>
<evidence type="ECO:0000313" key="1">
    <source>
        <dbReference type="EMBL" id="NFV27430.1"/>
    </source>
</evidence>
<accession>A0A6B4JLQ4</accession>
<reference evidence="1 2" key="1">
    <citation type="submission" date="2019-04" db="EMBL/GenBank/DDBJ databases">
        <title>Genome sequencing of Clostridium botulinum Groups I-IV and Clostridium butyricum.</title>
        <authorList>
            <person name="Brunt J."/>
            <person name="Van Vliet A.H.M."/>
            <person name="Stringer S.C."/>
            <person name="Carter A.T."/>
            <person name="Peck M.W."/>
        </authorList>
    </citation>
    <scope>NUCLEOTIDE SEQUENCE [LARGE SCALE GENOMIC DNA]</scope>
    <source>
        <strain evidence="1 2">BL81</strain>
    </source>
</reference>
<comment type="caution">
    <text evidence="1">The sequence shown here is derived from an EMBL/GenBank/DDBJ whole genome shotgun (WGS) entry which is preliminary data.</text>
</comment>
<evidence type="ECO:0000313" key="2">
    <source>
        <dbReference type="Proteomes" id="UP000486903"/>
    </source>
</evidence>
<organism evidence="1 2">
    <name type="scientific">Clostridium botulinum</name>
    <dbReference type="NCBI Taxonomy" id="1491"/>
    <lineage>
        <taxon>Bacteria</taxon>
        <taxon>Bacillati</taxon>
        <taxon>Bacillota</taxon>
        <taxon>Clostridia</taxon>
        <taxon>Eubacteriales</taxon>
        <taxon>Clostridiaceae</taxon>
        <taxon>Clostridium</taxon>
    </lineage>
</organism>
<dbReference type="EMBL" id="SXFB01000015">
    <property type="protein sequence ID" value="NFV27430.1"/>
    <property type="molecule type" value="Genomic_DNA"/>
</dbReference>